<keyword evidence="2" id="KW-1185">Reference proteome</keyword>
<dbReference type="PANTHER" id="PTHR11781:SF22">
    <property type="entry name" value="TYPE I IODOTHYRONINE DEIODINASE"/>
    <property type="match status" value="1"/>
</dbReference>
<dbReference type="PANTHER" id="PTHR11781">
    <property type="entry name" value="IODOTHYRONINE DEIODINASE"/>
    <property type="match status" value="1"/>
</dbReference>
<reference evidence="1" key="1">
    <citation type="submission" date="2021-01" db="EMBL/GenBank/DDBJ databases">
        <authorList>
            <consortium name="Genoscope - CEA"/>
            <person name="William W."/>
        </authorList>
    </citation>
    <scope>NUCLEOTIDE SEQUENCE</scope>
</reference>
<protein>
    <submittedName>
        <fullName evidence="1">Uncharacterized protein</fullName>
    </submittedName>
</protein>
<proteinExistence type="predicted"/>
<name>A0A8S1Y459_PAROT</name>
<organism evidence="1 2">
    <name type="scientific">Paramecium octaurelia</name>
    <dbReference type="NCBI Taxonomy" id="43137"/>
    <lineage>
        <taxon>Eukaryota</taxon>
        <taxon>Sar</taxon>
        <taxon>Alveolata</taxon>
        <taxon>Ciliophora</taxon>
        <taxon>Intramacronucleata</taxon>
        <taxon>Oligohymenophorea</taxon>
        <taxon>Peniculida</taxon>
        <taxon>Parameciidae</taxon>
        <taxon>Paramecium</taxon>
    </lineage>
</organism>
<dbReference type="GO" id="GO:0004800">
    <property type="term" value="F:thyroxine 5'-deiodinase activity"/>
    <property type="evidence" value="ECO:0007669"/>
    <property type="project" value="InterPro"/>
</dbReference>
<evidence type="ECO:0000313" key="2">
    <source>
        <dbReference type="Proteomes" id="UP000683925"/>
    </source>
</evidence>
<dbReference type="Proteomes" id="UP000683925">
    <property type="component" value="Unassembled WGS sequence"/>
</dbReference>
<gene>
    <name evidence="1" type="ORF">POCTA_138.1.T1380137</name>
</gene>
<dbReference type="EMBL" id="CAJJDP010000139">
    <property type="protein sequence ID" value="CAD8206644.1"/>
    <property type="molecule type" value="Genomic_DNA"/>
</dbReference>
<accession>A0A8S1Y459</accession>
<dbReference type="AlphaFoldDB" id="A0A8S1Y459"/>
<comment type="caution">
    <text evidence="1">The sequence shown here is derived from an EMBL/GenBank/DDBJ whole genome shotgun (WGS) entry which is preliminary data.</text>
</comment>
<sequence>MYPLNINYDLQFDKKQVAIQKDIILQLYKSNHNYLFNQYNYQFYEILVHKDDSLEKQDENNRDGQTNKSELYQLTVTYEEIELENKNKNIKLIPDDKDKFFEIILKEQQMRLDKNYQDLYGQLNYSGNVEDIIRSEVFKQFGYDDCPINQKLYYVLTQKCRNDPELKKQQPPEIQLFNSESQKVSLKALMLQCHKEKRLLVVYSGTIADYIAFAQKYKDICKCIITYVKEAHFVERDEEGKFVDGWPIGYYEYEYPQHKSQEDRQRMTKRLKEQFHIPEDLEIYQDQYPENIFDECFGIWPFNMVVFKECKFIWRGVLNLDGLKEKYHSNQLEIHLQNLKY</sequence>
<dbReference type="OMA" id="ICKCIIT"/>
<evidence type="ECO:0000313" key="1">
    <source>
        <dbReference type="EMBL" id="CAD8206644.1"/>
    </source>
</evidence>
<dbReference type="OrthoDB" id="10338568at2759"/>
<dbReference type="InterPro" id="IPR000643">
    <property type="entry name" value="Iodothyronine_deiodinase"/>
</dbReference>